<evidence type="ECO:0000259" key="3">
    <source>
        <dbReference type="Pfam" id="PF01648"/>
    </source>
</evidence>
<dbReference type="Proteomes" id="UP000318081">
    <property type="component" value="Chromosome"/>
</dbReference>
<organism evidence="4 5">
    <name type="scientific">Stieleria magnilauensis</name>
    <dbReference type="NCBI Taxonomy" id="2527963"/>
    <lineage>
        <taxon>Bacteria</taxon>
        <taxon>Pseudomonadati</taxon>
        <taxon>Planctomycetota</taxon>
        <taxon>Planctomycetia</taxon>
        <taxon>Pirellulales</taxon>
        <taxon>Pirellulaceae</taxon>
        <taxon>Stieleria</taxon>
    </lineage>
</organism>
<gene>
    <name evidence="4" type="primary">sfp</name>
    <name evidence="4" type="ORF">TBK1r_24480</name>
</gene>
<proteinExistence type="inferred from homology"/>
<dbReference type="PANTHER" id="PTHR12215:SF10">
    <property type="entry name" value="L-AMINOADIPATE-SEMIALDEHYDE DEHYDROGENASE-PHOSPHOPANTETHEINYL TRANSFERASE"/>
    <property type="match status" value="1"/>
</dbReference>
<evidence type="ECO:0000256" key="2">
    <source>
        <dbReference type="ARBA" id="ARBA00022679"/>
    </source>
</evidence>
<name>A0ABX5XSA4_9BACT</name>
<dbReference type="SUPFAM" id="SSF56214">
    <property type="entry name" value="4'-phosphopantetheinyl transferase"/>
    <property type="match status" value="2"/>
</dbReference>
<protein>
    <submittedName>
        <fullName evidence="4">4'-phosphopantetheinyl transferase sfp</fullName>
        <ecNumber evidence="4">2.7.8.-</ecNumber>
    </submittedName>
</protein>
<accession>A0ABX5XSA4</accession>
<evidence type="ECO:0000313" key="4">
    <source>
        <dbReference type="EMBL" id="QDV83506.1"/>
    </source>
</evidence>
<dbReference type="PANTHER" id="PTHR12215">
    <property type="entry name" value="PHOSPHOPANTETHEINE TRANSFERASE"/>
    <property type="match status" value="1"/>
</dbReference>
<keyword evidence="5" id="KW-1185">Reference proteome</keyword>
<keyword evidence="2 4" id="KW-0808">Transferase</keyword>
<dbReference type="GO" id="GO:0016740">
    <property type="term" value="F:transferase activity"/>
    <property type="evidence" value="ECO:0007669"/>
    <property type="project" value="UniProtKB-KW"/>
</dbReference>
<dbReference type="InterPro" id="IPR037143">
    <property type="entry name" value="4-PPantetheinyl_Trfase_dom_sf"/>
</dbReference>
<evidence type="ECO:0000256" key="1">
    <source>
        <dbReference type="ARBA" id="ARBA00010990"/>
    </source>
</evidence>
<reference evidence="4 5" key="1">
    <citation type="submission" date="2019-02" db="EMBL/GenBank/DDBJ databases">
        <title>Deep-cultivation of Planctomycetes and their phenomic and genomic characterization uncovers novel biology.</title>
        <authorList>
            <person name="Wiegand S."/>
            <person name="Jogler M."/>
            <person name="Boedeker C."/>
            <person name="Pinto D."/>
            <person name="Vollmers J."/>
            <person name="Rivas-Marin E."/>
            <person name="Kohn T."/>
            <person name="Peeters S.H."/>
            <person name="Heuer A."/>
            <person name="Rast P."/>
            <person name="Oberbeckmann S."/>
            <person name="Bunk B."/>
            <person name="Jeske O."/>
            <person name="Meyerdierks A."/>
            <person name="Storesund J.E."/>
            <person name="Kallscheuer N."/>
            <person name="Luecker S."/>
            <person name="Lage O.M."/>
            <person name="Pohl T."/>
            <person name="Merkel B.J."/>
            <person name="Hornburger P."/>
            <person name="Mueller R.-W."/>
            <person name="Bruemmer F."/>
            <person name="Labrenz M."/>
            <person name="Spormann A.M."/>
            <person name="Op den Camp H."/>
            <person name="Overmann J."/>
            <person name="Amann R."/>
            <person name="Jetten M.S.M."/>
            <person name="Mascher T."/>
            <person name="Medema M.H."/>
            <person name="Devos D.P."/>
            <person name="Kaster A.-K."/>
            <person name="Ovreas L."/>
            <person name="Rohde M."/>
            <person name="Galperin M.Y."/>
            <person name="Jogler C."/>
        </authorList>
    </citation>
    <scope>NUCLEOTIDE SEQUENCE [LARGE SCALE GENOMIC DNA]</scope>
    <source>
        <strain evidence="4 5">TBK1r</strain>
    </source>
</reference>
<dbReference type="EC" id="2.7.8.-" evidence="4"/>
<comment type="similarity">
    <text evidence="1">Belongs to the P-Pant transferase superfamily. Gsp/Sfp/HetI/AcpT family.</text>
</comment>
<dbReference type="Pfam" id="PF01648">
    <property type="entry name" value="ACPS"/>
    <property type="match status" value="1"/>
</dbReference>
<sequence>MHPETSEAQSRPCHLRVWHAATSTDQRGEFERRCERWLAQDELIHADRFQRTTTRNQHVVGRAMARRLLAARNVAPQEIRFGMGQHGKPQVVMPDEAIQPFNIAHTDGLVLCGVADPQVDLVGVDVESIHRRTSTELAERYFAEPEVQFLRRQPSELQQYFFLRIWTLKEAFIKAIGTGLHTPLADFAFDQIESERPVIRFLTPGLDMEKQWSFVCSSPREGYIASAAVAVTGEASQATVNWQPFEDLVGGASNRSNVGEQL</sequence>
<evidence type="ECO:0000313" key="5">
    <source>
        <dbReference type="Proteomes" id="UP000318081"/>
    </source>
</evidence>
<dbReference type="RefSeq" id="WP_145210430.1">
    <property type="nucleotide sequence ID" value="NZ_CP036432.1"/>
</dbReference>
<dbReference type="EMBL" id="CP036432">
    <property type="protein sequence ID" value="QDV83506.1"/>
    <property type="molecule type" value="Genomic_DNA"/>
</dbReference>
<dbReference type="Gene3D" id="3.90.470.20">
    <property type="entry name" value="4'-phosphopantetheinyl transferase domain"/>
    <property type="match status" value="2"/>
</dbReference>
<feature type="domain" description="4'-phosphopantetheinyl transferase" evidence="3">
    <location>
        <begin position="122"/>
        <end position="224"/>
    </location>
</feature>
<dbReference type="InterPro" id="IPR050559">
    <property type="entry name" value="P-Pant_transferase_sf"/>
</dbReference>
<dbReference type="InterPro" id="IPR008278">
    <property type="entry name" value="4-PPantetheinyl_Trfase_dom"/>
</dbReference>